<dbReference type="InParanoid" id="A0A409VS90"/>
<keyword evidence="2" id="KW-1185">Reference proteome</keyword>
<sequence>MSEIPYEYFNKKPDDKQSYKATLARIDIISPNVSRLTFSFEVVTGSNFITSGFSIRFSFETRDPKLLTSAIQVVATSPNTTHELNDHTTDKCNAAVQVTFPEPQVVEWHFPTTLLAGPNGDQISTNIQSPGQRAT</sequence>
<evidence type="ECO:0000313" key="2">
    <source>
        <dbReference type="Proteomes" id="UP000284842"/>
    </source>
</evidence>
<gene>
    <name evidence="1" type="ORF">CVT24_000143</name>
</gene>
<dbReference type="Proteomes" id="UP000284842">
    <property type="component" value="Unassembled WGS sequence"/>
</dbReference>
<proteinExistence type="predicted"/>
<reference evidence="1 2" key="1">
    <citation type="journal article" date="2018" name="Evol. Lett.">
        <title>Horizontal gene cluster transfer increased hallucinogenic mushroom diversity.</title>
        <authorList>
            <person name="Reynolds H.T."/>
            <person name="Vijayakumar V."/>
            <person name="Gluck-Thaler E."/>
            <person name="Korotkin H.B."/>
            <person name="Matheny P.B."/>
            <person name="Slot J.C."/>
        </authorList>
    </citation>
    <scope>NUCLEOTIDE SEQUENCE [LARGE SCALE GENOMIC DNA]</scope>
    <source>
        <strain evidence="1 2">2629</strain>
    </source>
</reference>
<protein>
    <submittedName>
        <fullName evidence="1">Uncharacterized protein</fullName>
    </submittedName>
</protein>
<dbReference type="EMBL" id="NHTK01005993">
    <property type="protein sequence ID" value="PPQ69099.1"/>
    <property type="molecule type" value="Genomic_DNA"/>
</dbReference>
<comment type="caution">
    <text evidence="1">The sequence shown here is derived from an EMBL/GenBank/DDBJ whole genome shotgun (WGS) entry which is preliminary data.</text>
</comment>
<dbReference type="AlphaFoldDB" id="A0A409VS90"/>
<organism evidence="1 2">
    <name type="scientific">Panaeolus cyanescens</name>
    <dbReference type="NCBI Taxonomy" id="181874"/>
    <lineage>
        <taxon>Eukaryota</taxon>
        <taxon>Fungi</taxon>
        <taxon>Dikarya</taxon>
        <taxon>Basidiomycota</taxon>
        <taxon>Agaricomycotina</taxon>
        <taxon>Agaricomycetes</taxon>
        <taxon>Agaricomycetidae</taxon>
        <taxon>Agaricales</taxon>
        <taxon>Agaricineae</taxon>
        <taxon>Galeropsidaceae</taxon>
        <taxon>Panaeolus</taxon>
    </lineage>
</organism>
<name>A0A409VS90_9AGAR</name>
<evidence type="ECO:0000313" key="1">
    <source>
        <dbReference type="EMBL" id="PPQ69099.1"/>
    </source>
</evidence>
<accession>A0A409VS90</accession>